<dbReference type="EMBL" id="DVLY01000048">
    <property type="protein sequence ID" value="HIT97601.1"/>
    <property type="molecule type" value="Genomic_DNA"/>
</dbReference>
<evidence type="ECO:0000313" key="2">
    <source>
        <dbReference type="Proteomes" id="UP000824161"/>
    </source>
</evidence>
<sequence length="71" mass="8310">MRPRIRGLRSPWGMEGAVCSHFHWQRDYLLWGISWVNVQLMLADMPSVDYGEDRVVDTESEEELAAFIRSL</sequence>
<gene>
    <name evidence="1" type="ORF">IAC44_02050</name>
</gene>
<protein>
    <submittedName>
        <fullName evidence="1">Uncharacterized protein</fullName>
    </submittedName>
</protein>
<dbReference type="Proteomes" id="UP000824161">
    <property type="component" value="Unassembled WGS sequence"/>
</dbReference>
<reference evidence="1" key="1">
    <citation type="submission" date="2020-10" db="EMBL/GenBank/DDBJ databases">
        <authorList>
            <person name="Gilroy R."/>
        </authorList>
    </citation>
    <scope>NUCLEOTIDE SEQUENCE</scope>
    <source>
        <strain evidence="1">1383</strain>
    </source>
</reference>
<accession>A0A9D1H8V0</accession>
<reference evidence="1" key="2">
    <citation type="journal article" date="2021" name="PeerJ">
        <title>Extensive microbial diversity within the chicken gut microbiome revealed by metagenomics and culture.</title>
        <authorList>
            <person name="Gilroy R."/>
            <person name="Ravi A."/>
            <person name="Getino M."/>
            <person name="Pursley I."/>
            <person name="Horton D.L."/>
            <person name="Alikhan N.F."/>
            <person name="Baker D."/>
            <person name="Gharbi K."/>
            <person name="Hall N."/>
            <person name="Watson M."/>
            <person name="Adriaenssens E.M."/>
            <person name="Foster-Nyarko E."/>
            <person name="Jarju S."/>
            <person name="Secka A."/>
            <person name="Antonio M."/>
            <person name="Oren A."/>
            <person name="Chaudhuri R.R."/>
            <person name="La Ragione R."/>
            <person name="Hildebrand F."/>
            <person name="Pallen M.J."/>
        </authorList>
    </citation>
    <scope>NUCLEOTIDE SEQUENCE</scope>
    <source>
        <strain evidence="1">1383</strain>
    </source>
</reference>
<organism evidence="1 2">
    <name type="scientific">Candidatus Merdimorpha stercoravium</name>
    <dbReference type="NCBI Taxonomy" id="2840863"/>
    <lineage>
        <taxon>Bacteria</taxon>
        <taxon>Pseudomonadati</taxon>
        <taxon>Bacteroidota</taxon>
        <taxon>Flavobacteriia</taxon>
        <taxon>Flavobacteriales</taxon>
        <taxon>Candidatus Merdimorpha</taxon>
    </lineage>
</organism>
<proteinExistence type="predicted"/>
<evidence type="ECO:0000313" key="1">
    <source>
        <dbReference type="EMBL" id="HIT97601.1"/>
    </source>
</evidence>
<dbReference type="AlphaFoldDB" id="A0A9D1H8V0"/>
<comment type="caution">
    <text evidence="1">The sequence shown here is derived from an EMBL/GenBank/DDBJ whole genome shotgun (WGS) entry which is preliminary data.</text>
</comment>
<name>A0A9D1H8V0_9FLAO</name>